<dbReference type="SMART" id="SM00708">
    <property type="entry name" value="PhBP"/>
    <property type="match status" value="1"/>
</dbReference>
<evidence type="ECO:0000313" key="2">
    <source>
        <dbReference type="EMBL" id="BET00834.1"/>
    </source>
</evidence>
<dbReference type="Gene3D" id="1.10.238.20">
    <property type="entry name" value="Pheromone/general odorant binding protein domain"/>
    <property type="match status" value="1"/>
</dbReference>
<evidence type="ECO:0000256" key="1">
    <source>
        <dbReference type="SAM" id="SignalP"/>
    </source>
</evidence>
<reference evidence="2 3" key="1">
    <citation type="submission" date="2023-09" db="EMBL/GenBank/DDBJ databases">
        <title>Nesidiocoris tenuis whole genome shotgun sequence.</title>
        <authorList>
            <person name="Shibata T."/>
            <person name="Shimoda M."/>
            <person name="Kobayashi T."/>
            <person name="Uehara T."/>
        </authorList>
    </citation>
    <scope>NUCLEOTIDE SEQUENCE [LARGE SCALE GENOMIC DNA]</scope>
    <source>
        <strain evidence="2 3">Japan</strain>
    </source>
</reference>
<organism evidence="2 3">
    <name type="scientific">Nesidiocoris tenuis</name>
    <dbReference type="NCBI Taxonomy" id="355587"/>
    <lineage>
        <taxon>Eukaryota</taxon>
        <taxon>Metazoa</taxon>
        <taxon>Ecdysozoa</taxon>
        <taxon>Arthropoda</taxon>
        <taxon>Hexapoda</taxon>
        <taxon>Insecta</taxon>
        <taxon>Pterygota</taxon>
        <taxon>Neoptera</taxon>
        <taxon>Paraneoptera</taxon>
        <taxon>Hemiptera</taxon>
        <taxon>Heteroptera</taxon>
        <taxon>Panheteroptera</taxon>
        <taxon>Cimicomorpha</taxon>
        <taxon>Miridae</taxon>
        <taxon>Dicyphina</taxon>
        <taxon>Nesidiocoris</taxon>
    </lineage>
</organism>
<feature type="signal peptide" evidence="1">
    <location>
        <begin position="1"/>
        <end position="24"/>
    </location>
</feature>
<gene>
    <name evidence="2" type="ORF">NTJ_13650</name>
</gene>
<protein>
    <submittedName>
        <fullName evidence="2">Uncharacterized protein</fullName>
    </submittedName>
</protein>
<evidence type="ECO:0000313" key="3">
    <source>
        <dbReference type="Proteomes" id="UP001307889"/>
    </source>
</evidence>
<dbReference type="EMBL" id="AP028920">
    <property type="protein sequence ID" value="BET00834.1"/>
    <property type="molecule type" value="Genomic_DNA"/>
</dbReference>
<dbReference type="InterPro" id="IPR036728">
    <property type="entry name" value="PBP_GOBP_sf"/>
</dbReference>
<dbReference type="CDD" id="cd23992">
    <property type="entry name" value="PBP_GOBP"/>
    <property type="match status" value="1"/>
</dbReference>
<feature type="chain" id="PRO_5045587483" evidence="1">
    <location>
        <begin position="25"/>
        <end position="147"/>
    </location>
</feature>
<accession>A0ABN7B968</accession>
<keyword evidence="3" id="KW-1185">Reference proteome</keyword>
<dbReference type="Pfam" id="PF01395">
    <property type="entry name" value="PBP_GOBP"/>
    <property type="match status" value="1"/>
</dbReference>
<dbReference type="Proteomes" id="UP001307889">
    <property type="component" value="Chromosome 12"/>
</dbReference>
<dbReference type="SUPFAM" id="SSF47565">
    <property type="entry name" value="Insect pheromone/odorant-binding proteins"/>
    <property type="match status" value="1"/>
</dbReference>
<sequence>MAASSWTDLRLWLVLAGCFQVILSGMNLDECIKGKDIPASSKASLMEFKLAEEAEMMCVQVCLVQKARWLNEDGTINKVEVHKVNKVLVNDPKREAEIINIVEICVKGQSGGTPCERGVSAFKCIVSNYQAAGFNDVLEKAREYLQA</sequence>
<dbReference type="InterPro" id="IPR006170">
    <property type="entry name" value="PBP/GOBP"/>
</dbReference>
<proteinExistence type="predicted"/>
<name>A0ABN7B968_9HEMI</name>
<keyword evidence="1" id="KW-0732">Signal</keyword>